<dbReference type="STRING" id="5888.A0BH61"/>
<dbReference type="Proteomes" id="UP000000600">
    <property type="component" value="Unassembled WGS sequence"/>
</dbReference>
<dbReference type="KEGG" id="ptm:GSPATT00028913001"/>
<dbReference type="Gene3D" id="1.10.510.10">
    <property type="entry name" value="Transferase(Phosphotransferase) domain 1"/>
    <property type="match status" value="1"/>
</dbReference>
<gene>
    <name evidence="2" type="ORF">GSPATT00028913001</name>
</gene>
<dbReference type="PANTHER" id="PTHR24347">
    <property type="entry name" value="SERINE/THREONINE-PROTEIN KINASE"/>
    <property type="match status" value="1"/>
</dbReference>
<dbReference type="AlphaFoldDB" id="A0BH61"/>
<dbReference type="EMBL" id="CT867994">
    <property type="protein sequence ID" value="CAK57878.1"/>
    <property type="molecule type" value="Genomic_DNA"/>
</dbReference>
<dbReference type="HOGENOM" id="CLU_507597_0_0_1"/>
<name>A0BH61_PARTE</name>
<evidence type="ECO:0000313" key="2">
    <source>
        <dbReference type="EMBL" id="CAK57878.1"/>
    </source>
</evidence>
<dbReference type="SUPFAM" id="SSF56112">
    <property type="entry name" value="Protein kinase-like (PK-like)"/>
    <property type="match status" value="1"/>
</dbReference>
<evidence type="ECO:0000313" key="3">
    <source>
        <dbReference type="Proteomes" id="UP000000600"/>
    </source>
</evidence>
<protein>
    <recommendedName>
        <fullName evidence="4">Protein kinase domain-containing protein</fullName>
    </recommendedName>
</protein>
<reference evidence="2 3" key="1">
    <citation type="journal article" date="2006" name="Nature">
        <title>Global trends of whole-genome duplications revealed by the ciliate Paramecium tetraurelia.</title>
        <authorList>
            <consortium name="Genoscope"/>
            <person name="Aury J.-M."/>
            <person name="Jaillon O."/>
            <person name="Duret L."/>
            <person name="Noel B."/>
            <person name="Jubin C."/>
            <person name="Porcel B.M."/>
            <person name="Segurens B."/>
            <person name="Daubin V."/>
            <person name="Anthouard V."/>
            <person name="Aiach N."/>
            <person name="Arnaiz O."/>
            <person name="Billaut A."/>
            <person name="Beisson J."/>
            <person name="Blanc I."/>
            <person name="Bouhouche K."/>
            <person name="Camara F."/>
            <person name="Duharcourt S."/>
            <person name="Guigo R."/>
            <person name="Gogendeau D."/>
            <person name="Katinka M."/>
            <person name="Keller A.-M."/>
            <person name="Kissmehl R."/>
            <person name="Klotz C."/>
            <person name="Koll F."/>
            <person name="Le Moue A."/>
            <person name="Lepere C."/>
            <person name="Malinsky S."/>
            <person name="Nowacki M."/>
            <person name="Nowak J.K."/>
            <person name="Plattner H."/>
            <person name="Poulain J."/>
            <person name="Ruiz F."/>
            <person name="Serrano V."/>
            <person name="Zagulski M."/>
            <person name="Dessen P."/>
            <person name="Betermier M."/>
            <person name="Weissenbach J."/>
            <person name="Scarpelli C."/>
            <person name="Schachter V."/>
            <person name="Sperling L."/>
            <person name="Meyer E."/>
            <person name="Cohen J."/>
            <person name="Wincker P."/>
        </authorList>
    </citation>
    <scope>NUCLEOTIDE SEQUENCE [LARGE SCALE GENOMIC DNA]</scope>
    <source>
        <strain evidence="2 3">Stock d4-2</strain>
    </source>
</reference>
<sequence>MQKVYFQSGLRKEKFEAVLPSQSSKLKDLKNIISQKLRIKPHLFSVEMNDKNFTDENEIIDTKELYQVNVMPQVKFYEFSVANAGGKFFISFLEENDLLEDLIEQVNYFLTQGLKEQFDTYDLYLISNNQSVLIDYQNKKKSAIGELFNEPQINLQIKLIHEVWTLKIIDNFLNNKDREIEINRNKTLLDLKEAISPNLKNFSFMIDGKQQQYYSFDERQVKESWFKFKNEKNDSISLINLSNQQQNFINSFSFILQSLFTLYFYQLISILLFLISSIFIPDTCVQDSKVQQRQFQKNKLQIQTILRDQFNSCKIQIIGIKSNCLKVSKIQTIFIQEVEIYNQLLQRLCAGGSLFEMVTKKDQFTEKEDQKYFYKSCKPFIAAATKGYIIEILNQNTCYSQIKPPISQQKSQVLMLGIFQIIINKKHSMARNKQNHRQKHLTIQLQKFQMEYDELSDVQSVGVILYILLAGTLNFNLTIDSDILNVVKSCKYRVDLPEFKEVSNDCNDMIQKSQTKFDQRLKAQQALNHCWLIPLEI</sequence>
<evidence type="ECO:0000256" key="1">
    <source>
        <dbReference type="SAM" id="Phobius"/>
    </source>
</evidence>
<keyword evidence="3" id="KW-1185">Reference proteome</keyword>
<keyword evidence="1" id="KW-0472">Membrane</keyword>
<dbReference type="GeneID" id="5011060"/>
<organism evidence="2 3">
    <name type="scientific">Paramecium tetraurelia</name>
    <dbReference type="NCBI Taxonomy" id="5888"/>
    <lineage>
        <taxon>Eukaryota</taxon>
        <taxon>Sar</taxon>
        <taxon>Alveolata</taxon>
        <taxon>Ciliophora</taxon>
        <taxon>Intramacronucleata</taxon>
        <taxon>Oligohymenophorea</taxon>
        <taxon>Peniculida</taxon>
        <taxon>Parameciidae</taxon>
        <taxon>Paramecium</taxon>
    </lineage>
</organism>
<keyword evidence="1" id="KW-0812">Transmembrane</keyword>
<dbReference type="GO" id="GO:0004674">
    <property type="term" value="F:protein serine/threonine kinase activity"/>
    <property type="evidence" value="ECO:0000318"/>
    <property type="project" value="GO_Central"/>
</dbReference>
<dbReference type="InterPro" id="IPR011009">
    <property type="entry name" value="Kinase-like_dom_sf"/>
</dbReference>
<keyword evidence="1" id="KW-1133">Transmembrane helix</keyword>
<dbReference type="InParanoid" id="A0BH61"/>
<feature type="transmembrane region" description="Helical" evidence="1">
    <location>
        <begin position="262"/>
        <end position="280"/>
    </location>
</feature>
<dbReference type="OrthoDB" id="311860at2759"/>
<dbReference type="RefSeq" id="XP_001425276.1">
    <property type="nucleotide sequence ID" value="XM_001425239.1"/>
</dbReference>
<accession>A0BH61</accession>
<dbReference type="GO" id="GO:0005737">
    <property type="term" value="C:cytoplasm"/>
    <property type="evidence" value="ECO:0000318"/>
    <property type="project" value="GO_Central"/>
</dbReference>
<evidence type="ECO:0008006" key="4">
    <source>
        <dbReference type="Google" id="ProtNLM"/>
    </source>
</evidence>
<dbReference type="Gene3D" id="3.30.200.20">
    <property type="entry name" value="Phosphorylase Kinase, domain 1"/>
    <property type="match status" value="1"/>
</dbReference>
<proteinExistence type="predicted"/>